<feature type="transmembrane region" description="Helical" evidence="1">
    <location>
        <begin position="26"/>
        <end position="42"/>
    </location>
</feature>
<keyword evidence="3" id="KW-1185">Reference proteome</keyword>
<organism evidence="2 3">
    <name type="scientific">Pedobacter montanisoli</name>
    <dbReference type="NCBI Taxonomy" id="2923277"/>
    <lineage>
        <taxon>Bacteria</taxon>
        <taxon>Pseudomonadati</taxon>
        <taxon>Bacteroidota</taxon>
        <taxon>Sphingobacteriia</taxon>
        <taxon>Sphingobacteriales</taxon>
        <taxon>Sphingobacteriaceae</taxon>
        <taxon>Pedobacter</taxon>
    </lineage>
</organism>
<keyword evidence="1" id="KW-0812">Transmembrane</keyword>
<feature type="transmembrane region" description="Helical" evidence="1">
    <location>
        <begin position="108"/>
        <end position="125"/>
    </location>
</feature>
<keyword evidence="1" id="KW-0472">Membrane</keyword>
<feature type="transmembrane region" description="Helical" evidence="1">
    <location>
        <begin position="79"/>
        <end position="101"/>
    </location>
</feature>
<proteinExistence type="predicted"/>
<gene>
    <name evidence="2" type="ORF">MMF97_03110</name>
</gene>
<reference evidence="2" key="1">
    <citation type="submission" date="2022-03" db="EMBL/GenBank/DDBJ databases">
        <authorList>
            <person name="Woo C.Y."/>
        </authorList>
    </citation>
    <scope>NUCLEOTIDE SEQUENCE</scope>
    <source>
        <strain evidence="2">CYS-01</strain>
    </source>
</reference>
<evidence type="ECO:0000256" key="1">
    <source>
        <dbReference type="SAM" id="Phobius"/>
    </source>
</evidence>
<evidence type="ECO:0008006" key="4">
    <source>
        <dbReference type="Google" id="ProtNLM"/>
    </source>
</evidence>
<accession>A0ABS9ZTJ3</accession>
<evidence type="ECO:0000313" key="2">
    <source>
        <dbReference type="EMBL" id="MCJ0741687.1"/>
    </source>
</evidence>
<feature type="transmembrane region" description="Helical" evidence="1">
    <location>
        <begin position="196"/>
        <end position="215"/>
    </location>
</feature>
<sequence>MFLQQKPLDGGMLYTETNLKQAFPEPLNAITAFIFLLIAIYWSFKIHTKYKEHLFLSFCILLLYIGGIGGSIYHAFRKWHVFILMDWMPIMILCVAAGIYFMLQLMRWYYVVLVMGVYLILRYLLRWFISIEDRQLFININYATMAGLVFFSVLSYLIYTRWKNVKWVIAAVCAFIAALTFRIADSWGWLNSGTHFLWHIMGAIACFCMFSYIYLTENNQLES</sequence>
<feature type="transmembrane region" description="Helical" evidence="1">
    <location>
        <begin position="137"/>
        <end position="158"/>
    </location>
</feature>
<keyword evidence="1" id="KW-1133">Transmembrane helix</keyword>
<dbReference type="Proteomes" id="UP001165460">
    <property type="component" value="Unassembled WGS sequence"/>
</dbReference>
<protein>
    <recommendedName>
        <fullName evidence="4">Hemolysin III</fullName>
    </recommendedName>
</protein>
<comment type="caution">
    <text evidence="2">The sequence shown here is derived from an EMBL/GenBank/DDBJ whole genome shotgun (WGS) entry which is preliminary data.</text>
</comment>
<dbReference type="EMBL" id="JALGBH010000001">
    <property type="protein sequence ID" value="MCJ0741687.1"/>
    <property type="molecule type" value="Genomic_DNA"/>
</dbReference>
<feature type="transmembrane region" description="Helical" evidence="1">
    <location>
        <begin position="165"/>
        <end position="184"/>
    </location>
</feature>
<evidence type="ECO:0000313" key="3">
    <source>
        <dbReference type="Proteomes" id="UP001165460"/>
    </source>
</evidence>
<feature type="transmembrane region" description="Helical" evidence="1">
    <location>
        <begin position="54"/>
        <end position="73"/>
    </location>
</feature>
<dbReference type="RefSeq" id="WP_243359069.1">
    <property type="nucleotide sequence ID" value="NZ_JALGBH010000001.1"/>
</dbReference>
<name>A0ABS9ZTJ3_9SPHI</name>